<comment type="caution">
    <text evidence="10">The sequence shown here is derived from an EMBL/GenBank/DDBJ whole genome shotgun (WGS) entry which is preliminary data.</text>
</comment>
<dbReference type="Gene3D" id="1.10.287.110">
    <property type="entry name" value="DnaJ domain"/>
    <property type="match status" value="1"/>
</dbReference>
<evidence type="ECO:0000256" key="7">
    <source>
        <dbReference type="SAM" id="Phobius"/>
    </source>
</evidence>
<dbReference type="InterPro" id="IPR036869">
    <property type="entry name" value="J_dom_sf"/>
</dbReference>
<sequence length="326" mass="39511">MKSYLFIVIFCVFLNVSNVHSLVEGLYCGVENCYDVLGVTRESSRILTRKYHPDVQGPEVSKEDAEKDFRRIATAYEILSDNAAREDYDYMVDNPEEMYMHYYRYYRRRTAPNVDIRLILAVCITIISGIQYYTAWDRYETAIKYFATVQKYRIHATEIAKKEGLFNESTNKKGKMDKSKEKEEKEKIIRKVIEEKMDIRGVYSKPDWKQILWFQIIILPYTIYLYVRWYIVWIYKFNIRKEEYGEEEKLYLIMKNLKHSRLEFDALEDHIREEYLELELWIKSKAIEWKAEKEEELKRELAQNSRHKAYRRYMKKGTNRLTFDDS</sequence>
<protein>
    <recommendedName>
        <fullName evidence="9">J domain-containing protein</fullName>
    </recommendedName>
</protein>
<dbReference type="SUPFAM" id="SSF46565">
    <property type="entry name" value="Chaperone J-domain"/>
    <property type="match status" value="1"/>
</dbReference>
<keyword evidence="5" id="KW-0143">Chaperone</keyword>
<dbReference type="GO" id="GO:0005789">
    <property type="term" value="C:endoplasmic reticulum membrane"/>
    <property type="evidence" value="ECO:0007669"/>
    <property type="project" value="TreeGrafter"/>
</dbReference>
<evidence type="ECO:0000313" key="10">
    <source>
        <dbReference type="EMBL" id="CAH0101217.1"/>
    </source>
</evidence>
<dbReference type="InterPro" id="IPR018253">
    <property type="entry name" value="DnaJ_domain_CS"/>
</dbReference>
<keyword evidence="8" id="KW-0732">Signal</keyword>
<dbReference type="PANTHER" id="PTHR44176:SF1">
    <property type="entry name" value="DNAJ HOMOLOG SUBFAMILY C MEMBER 25"/>
    <property type="match status" value="1"/>
</dbReference>
<accession>A0A8J2REL4</accession>
<proteinExistence type="inferred from homology"/>
<dbReference type="GO" id="GO:0006457">
    <property type="term" value="P:protein folding"/>
    <property type="evidence" value="ECO:0007669"/>
    <property type="project" value="InterPro"/>
</dbReference>
<dbReference type="InterPro" id="IPR044632">
    <property type="entry name" value="DNAJC25-like"/>
</dbReference>
<keyword evidence="3 7" id="KW-1133">Transmembrane helix</keyword>
<dbReference type="CDD" id="cd06257">
    <property type="entry name" value="DnaJ"/>
    <property type="match status" value="1"/>
</dbReference>
<feature type="chain" id="PRO_5035210212" description="J domain-containing protein" evidence="8">
    <location>
        <begin position="22"/>
        <end position="326"/>
    </location>
</feature>
<dbReference type="AlphaFoldDB" id="A0A8J2REL4"/>
<organism evidence="10 11">
    <name type="scientific">Daphnia galeata</name>
    <dbReference type="NCBI Taxonomy" id="27404"/>
    <lineage>
        <taxon>Eukaryota</taxon>
        <taxon>Metazoa</taxon>
        <taxon>Ecdysozoa</taxon>
        <taxon>Arthropoda</taxon>
        <taxon>Crustacea</taxon>
        <taxon>Branchiopoda</taxon>
        <taxon>Diplostraca</taxon>
        <taxon>Cladocera</taxon>
        <taxon>Anomopoda</taxon>
        <taxon>Daphniidae</taxon>
        <taxon>Daphnia</taxon>
    </lineage>
</organism>
<dbReference type="PROSITE" id="PS00636">
    <property type="entry name" value="DNAJ_1"/>
    <property type="match status" value="1"/>
</dbReference>
<evidence type="ECO:0000256" key="5">
    <source>
        <dbReference type="ARBA" id="ARBA00023186"/>
    </source>
</evidence>
<feature type="transmembrane region" description="Helical" evidence="7">
    <location>
        <begin position="212"/>
        <end position="231"/>
    </location>
</feature>
<dbReference type="PANTHER" id="PTHR44176">
    <property type="entry name" value="DNAJ HOMOLOG SUBFAMILY C MEMBER 25"/>
    <property type="match status" value="1"/>
</dbReference>
<evidence type="ECO:0000256" key="1">
    <source>
        <dbReference type="ARBA" id="ARBA00004141"/>
    </source>
</evidence>
<evidence type="ECO:0000313" key="11">
    <source>
        <dbReference type="Proteomes" id="UP000789390"/>
    </source>
</evidence>
<gene>
    <name evidence="10" type="ORF">DGAL_LOCUS3545</name>
</gene>
<dbReference type="Pfam" id="PF00226">
    <property type="entry name" value="DnaJ"/>
    <property type="match status" value="1"/>
</dbReference>
<keyword evidence="11" id="KW-1185">Reference proteome</keyword>
<keyword evidence="2 7" id="KW-0812">Transmembrane</keyword>
<evidence type="ECO:0000256" key="6">
    <source>
        <dbReference type="ARBA" id="ARBA00024193"/>
    </source>
</evidence>
<evidence type="ECO:0000256" key="8">
    <source>
        <dbReference type="SAM" id="SignalP"/>
    </source>
</evidence>
<name>A0A8J2REL4_9CRUS</name>
<reference evidence="10" key="1">
    <citation type="submission" date="2021-11" db="EMBL/GenBank/DDBJ databases">
        <authorList>
            <person name="Schell T."/>
        </authorList>
    </citation>
    <scope>NUCLEOTIDE SEQUENCE</scope>
    <source>
        <strain evidence="10">M5</strain>
    </source>
</reference>
<dbReference type="OrthoDB" id="270167at2759"/>
<feature type="domain" description="J" evidence="9">
    <location>
        <begin position="12"/>
        <end position="92"/>
    </location>
</feature>
<evidence type="ECO:0000259" key="9">
    <source>
        <dbReference type="PROSITE" id="PS50076"/>
    </source>
</evidence>
<dbReference type="InterPro" id="IPR001623">
    <property type="entry name" value="DnaJ_domain"/>
</dbReference>
<keyword evidence="4 7" id="KW-0472">Membrane</keyword>
<evidence type="ECO:0000256" key="4">
    <source>
        <dbReference type="ARBA" id="ARBA00023136"/>
    </source>
</evidence>
<dbReference type="PROSITE" id="PS50076">
    <property type="entry name" value="DNAJ_2"/>
    <property type="match status" value="1"/>
</dbReference>
<comment type="similarity">
    <text evidence="6">Belongs to the DNAJC25 family.</text>
</comment>
<evidence type="ECO:0000256" key="3">
    <source>
        <dbReference type="ARBA" id="ARBA00022989"/>
    </source>
</evidence>
<comment type="subcellular location">
    <subcellularLocation>
        <location evidence="1">Membrane</location>
        <topology evidence="1">Multi-pass membrane protein</topology>
    </subcellularLocation>
</comment>
<dbReference type="SMART" id="SM00271">
    <property type="entry name" value="DnaJ"/>
    <property type="match status" value="1"/>
</dbReference>
<feature type="signal peptide" evidence="8">
    <location>
        <begin position="1"/>
        <end position="21"/>
    </location>
</feature>
<evidence type="ECO:0000256" key="2">
    <source>
        <dbReference type="ARBA" id="ARBA00022692"/>
    </source>
</evidence>
<dbReference type="Proteomes" id="UP000789390">
    <property type="component" value="Unassembled WGS sequence"/>
</dbReference>
<dbReference type="EMBL" id="CAKKLH010000054">
    <property type="protein sequence ID" value="CAH0101217.1"/>
    <property type="molecule type" value="Genomic_DNA"/>
</dbReference>